<evidence type="ECO:0000256" key="1">
    <source>
        <dbReference type="SAM" id="Phobius"/>
    </source>
</evidence>
<dbReference type="CDD" id="cd22823">
    <property type="entry name" value="Gal_Rha_Lectin"/>
    <property type="match status" value="1"/>
</dbReference>
<keyword evidence="4" id="KW-1185">Reference proteome</keyword>
<reference evidence="2 4" key="2">
    <citation type="journal article" date="2013" name="Nature">
        <title>Insights into bilaterian evolution from three spiralian genomes.</title>
        <authorList>
            <person name="Simakov O."/>
            <person name="Marletaz F."/>
            <person name="Cho S.J."/>
            <person name="Edsinger-Gonzales E."/>
            <person name="Havlak P."/>
            <person name="Hellsten U."/>
            <person name="Kuo D.H."/>
            <person name="Larsson T."/>
            <person name="Lv J."/>
            <person name="Arendt D."/>
            <person name="Savage R."/>
            <person name="Osoegawa K."/>
            <person name="de Jong P."/>
            <person name="Grimwood J."/>
            <person name="Chapman J.A."/>
            <person name="Shapiro H."/>
            <person name="Aerts A."/>
            <person name="Otillar R.P."/>
            <person name="Terry A.Y."/>
            <person name="Boore J.L."/>
            <person name="Grigoriev I.V."/>
            <person name="Lindberg D.R."/>
            <person name="Seaver E.C."/>
            <person name="Weisblat D.A."/>
            <person name="Putnam N.H."/>
            <person name="Rokhsar D.S."/>
        </authorList>
    </citation>
    <scope>NUCLEOTIDE SEQUENCE</scope>
    <source>
        <strain evidence="2 4">I ESC-2004</strain>
    </source>
</reference>
<dbReference type="AlphaFoldDB" id="R7TK46"/>
<keyword evidence="1" id="KW-1133">Transmembrane helix</keyword>
<reference evidence="4" key="1">
    <citation type="submission" date="2012-12" db="EMBL/GenBank/DDBJ databases">
        <authorList>
            <person name="Hellsten U."/>
            <person name="Grimwood J."/>
            <person name="Chapman J.A."/>
            <person name="Shapiro H."/>
            <person name="Aerts A."/>
            <person name="Otillar R.P."/>
            <person name="Terry A.Y."/>
            <person name="Boore J.L."/>
            <person name="Simakov O."/>
            <person name="Marletaz F."/>
            <person name="Cho S.-J."/>
            <person name="Edsinger-Gonzales E."/>
            <person name="Havlak P."/>
            <person name="Kuo D.-H."/>
            <person name="Larsson T."/>
            <person name="Lv J."/>
            <person name="Arendt D."/>
            <person name="Savage R."/>
            <person name="Osoegawa K."/>
            <person name="de Jong P."/>
            <person name="Lindberg D.R."/>
            <person name="Seaver E.C."/>
            <person name="Weisblat D.A."/>
            <person name="Putnam N.H."/>
            <person name="Grigoriev I.V."/>
            <person name="Rokhsar D.S."/>
        </authorList>
    </citation>
    <scope>NUCLEOTIDE SEQUENCE</scope>
    <source>
        <strain evidence="4">I ESC-2004</strain>
    </source>
</reference>
<evidence type="ECO:0000313" key="2">
    <source>
        <dbReference type="EMBL" id="ELT93842.1"/>
    </source>
</evidence>
<gene>
    <name evidence="2" type="ORF">CAPTEDRAFT_193945</name>
</gene>
<dbReference type="PANTHER" id="PTHR46780">
    <property type="entry name" value="PROTEIN EVA-1"/>
    <property type="match status" value="1"/>
</dbReference>
<dbReference type="OrthoDB" id="6325751at2759"/>
<reference evidence="3" key="3">
    <citation type="submission" date="2015-06" db="UniProtKB">
        <authorList>
            <consortium name="EnsemblMetazoa"/>
        </authorList>
    </citation>
    <scope>IDENTIFICATION</scope>
</reference>
<protein>
    <submittedName>
        <fullName evidence="2 3">Uncharacterized protein</fullName>
    </submittedName>
</protein>
<evidence type="ECO:0000313" key="3">
    <source>
        <dbReference type="EnsemblMetazoa" id="CapteP193945"/>
    </source>
</evidence>
<feature type="transmembrane region" description="Helical" evidence="1">
    <location>
        <begin position="307"/>
        <end position="331"/>
    </location>
</feature>
<proteinExistence type="predicted"/>
<sequence>MQDLPDLGRSSTVPMVVKRELSYSAPSFQRAQRVHWETKAVASQTCYNDIFQARCPQPQRILISHAKYGHIEVSKCVDAMFSSFGALGCYANVTDIVGSRCNGKPRCEIDGDDPVIVSSNVCKAGLPVYMDIAYVCLPETLTIHHCNPLKVSRQLQYVLSTDLWNQHCFYDADQNLNVAIQADANMKIKLRLRLVHVQQLHSVSIAYADNEEIEIHLNNGEITEVPVDQLTLKLSNQDNVFLIGFQAFGCDDMAAPAYAWVSRERDVATIGCYHSEYEWKMSCVGSKWIGPRSNCKNKKQALFTSDILFALIIGVTVLLCAIVITIGYVCLKRAKYTYEAKSAPYEMATMMSDPSNTSTWQKAKLQGNNDTLILPSTHLQTLQLR</sequence>
<dbReference type="Gene3D" id="2.60.120.740">
    <property type="match status" value="1"/>
</dbReference>
<keyword evidence="1" id="KW-0812">Transmembrane</keyword>
<evidence type="ECO:0000313" key="4">
    <source>
        <dbReference type="Proteomes" id="UP000014760"/>
    </source>
</evidence>
<dbReference type="EMBL" id="KB309608">
    <property type="protein sequence ID" value="ELT93842.1"/>
    <property type="molecule type" value="Genomic_DNA"/>
</dbReference>
<dbReference type="HOGENOM" id="CLU_029488_3_0_1"/>
<name>R7TK46_CAPTE</name>
<organism evidence="2">
    <name type="scientific">Capitella teleta</name>
    <name type="common">Polychaete worm</name>
    <dbReference type="NCBI Taxonomy" id="283909"/>
    <lineage>
        <taxon>Eukaryota</taxon>
        <taxon>Metazoa</taxon>
        <taxon>Spiralia</taxon>
        <taxon>Lophotrochozoa</taxon>
        <taxon>Annelida</taxon>
        <taxon>Polychaeta</taxon>
        <taxon>Sedentaria</taxon>
        <taxon>Scolecida</taxon>
        <taxon>Capitellidae</taxon>
        <taxon>Capitella</taxon>
    </lineage>
</organism>
<dbReference type="EMBL" id="AMQN01012574">
    <property type="status" value="NOT_ANNOTATED_CDS"/>
    <property type="molecule type" value="Genomic_DNA"/>
</dbReference>
<dbReference type="Proteomes" id="UP000014760">
    <property type="component" value="Unassembled WGS sequence"/>
</dbReference>
<dbReference type="EnsemblMetazoa" id="CapteT193945">
    <property type="protein sequence ID" value="CapteP193945"/>
    <property type="gene ID" value="CapteG193945"/>
</dbReference>
<dbReference type="InterPro" id="IPR043159">
    <property type="entry name" value="Lectin_gal-bd_sf"/>
</dbReference>
<keyword evidence="1" id="KW-0472">Membrane</keyword>
<accession>R7TK46</accession>